<feature type="compositionally biased region" description="Low complexity" evidence="1">
    <location>
        <begin position="638"/>
        <end position="653"/>
    </location>
</feature>
<comment type="caution">
    <text evidence="2">The sequence shown here is derived from an EMBL/GenBank/DDBJ whole genome shotgun (WGS) entry which is preliminary data.</text>
</comment>
<proteinExistence type="predicted"/>
<name>A0AA38JKI3_9AGAR</name>
<reference evidence="2" key="1">
    <citation type="submission" date="2022-08" db="EMBL/GenBank/DDBJ databases">
        <authorList>
            <consortium name="DOE Joint Genome Institute"/>
            <person name="Min B."/>
            <person name="Sierra-Patev S."/>
            <person name="Naranjo-Ortiz M."/>
            <person name="Looney B."/>
            <person name="Konkel Z."/>
            <person name="Slot J.C."/>
            <person name="Sakamoto Y."/>
            <person name="Steenwyk J.L."/>
            <person name="Rokas A."/>
            <person name="Carro J."/>
            <person name="Camarero S."/>
            <person name="Ferreira P."/>
            <person name="Molpeceres G."/>
            <person name="Ruiz-duenas F.J."/>
            <person name="Serrano A."/>
            <person name="Henrissat B."/>
            <person name="Drula E."/>
            <person name="Hughes K.W."/>
            <person name="Mata J.L."/>
            <person name="Ishikawa N.K."/>
            <person name="Vargas-Isla R."/>
            <person name="Ushijima S."/>
            <person name="Smith C.A."/>
            <person name="Ahrendt S."/>
            <person name="Andreopoulos W."/>
            <person name="He G."/>
            <person name="LaButti K."/>
            <person name="Lipzen A."/>
            <person name="Ng V."/>
            <person name="Riley R."/>
            <person name="Sandor L."/>
            <person name="Barry K."/>
            <person name="Martinez A.T."/>
            <person name="Xiao Y."/>
            <person name="Gibbons J.G."/>
            <person name="Terashima K."/>
            <person name="Hibbett D.S."/>
            <person name="Grigoriev I.V."/>
        </authorList>
    </citation>
    <scope>NUCLEOTIDE SEQUENCE</scope>
    <source>
        <strain evidence="2">ET3784</strain>
    </source>
</reference>
<sequence length="791" mass="85654">MVSDTDRLRIAIALTALKFKEPNQSCHSFGLELRSKFPSSSPRAPTSDGSWKTHALNLENELKVMKEKHEEKEAEYLIRANALAACQTDNIRNPGVQVSSEGVCLPEAPSTELPAKNTIPKKKGKQKKTNVVDINLVNPARKSFLQAPVASNPGARLLRLELQTIFHDFQGSNSLGSEGRGSHLPSSISVLCTRTSIEDSLFSSFSGFDKLICAFSTCPIQLTLSQKILLVSSTIRALEAIARVLNAVVVPSSPSLSPSAMKNINSKKTIQTLHLLLTYLLSTCFEVLFPRTISFSEETIIAQPNIKNKQGKKVGKKEQDLLSGTSAGASTPASTLEDKFPELCTSFERLLGVLTTAILEPAIKSLVLLSHQYFSAAFSVKKQTPSATFSSEAHRIPDIRTDLLSLLRSAYDEISRLIVLDTLPPAGRSRPDACDPCNRGRYTDFLSSVREYLSLTAVRELFKVFEIDSRGEPSLREPTSTRSPPYRTEDTPPLAQFENDIPIRSQESNSKKTQSSKSAPKPASRLLRPRTKEGRIHKLARKDIVWYLCTVLHILFEDACFSDVGDHDLGSRIGSPKSTQTFTVEPNISGLTIPTKSKTCGVTAPPASSTSTSMSIPSGNNQANDGVTDAISAPSKVNNASSTASQHSTSANVNATEAARSSLSLLRAGLLDSFDALLILVTKCRPAASFPAFQTLSQKRNDCDSTTLTKSLLAAPNDPSLSKIGSTSTAVAIGDGNAGNTLSDGVKKPGTNTFPDGSEKIMDEVEYDMVLGIIERYWECTLGLTKSVVRT</sequence>
<evidence type="ECO:0000313" key="3">
    <source>
        <dbReference type="Proteomes" id="UP001176059"/>
    </source>
</evidence>
<evidence type="ECO:0000256" key="1">
    <source>
        <dbReference type="SAM" id="MobiDB-lite"/>
    </source>
</evidence>
<feature type="region of interest" description="Disordered" evidence="1">
    <location>
        <begin position="595"/>
        <end position="618"/>
    </location>
</feature>
<feature type="compositionally biased region" description="Polar residues" evidence="1">
    <location>
        <begin position="505"/>
        <end position="518"/>
    </location>
</feature>
<feature type="region of interest" description="Disordered" evidence="1">
    <location>
        <begin position="634"/>
        <end position="653"/>
    </location>
</feature>
<organism evidence="2 3">
    <name type="scientific">Lentinula guzmanii</name>
    <dbReference type="NCBI Taxonomy" id="2804957"/>
    <lineage>
        <taxon>Eukaryota</taxon>
        <taxon>Fungi</taxon>
        <taxon>Dikarya</taxon>
        <taxon>Basidiomycota</taxon>
        <taxon>Agaricomycotina</taxon>
        <taxon>Agaricomycetes</taxon>
        <taxon>Agaricomycetidae</taxon>
        <taxon>Agaricales</taxon>
        <taxon>Marasmiineae</taxon>
        <taxon>Omphalotaceae</taxon>
        <taxon>Lentinula</taxon>
    </lineage>
</organism>
<dbReference type="EMBL" id="JANVFO010000026">
    <property type="protein sequence ID" value="KAJ3732110.1"/>
    <property type="molecule type" value="Genomic_DNA"/>
</dbReference>
<evidence type="ECO:0000313" key="2">
    <source>
        <dbReference type="EMBL" id="KAJ3732110.1"/>
    </source>
</evidence>
<dbReference type="AlphaFoldDB" id="A0AA38JKI3"/>
<protein>
    <submittedName>
        <fullName evidence="2">Uncharacterized protein</fullName>
    </submittedName>
</protein>
<accession>A0AA38JKI3</accession>
<feature type="region of interest" description="Disordered" evidence="1">
    <location>
        <begin position="472"/>
        <end position="530"/>
    </location>
</feature>
<gene>
    <name evidence="2" type="ORF">DFJ43DRAFT_335066</name>
</gene>
<feature type="compositionally biased region" description="Low complexity" evidence="1">
    <location>
        <begin position="603"/>
        <end position="618"/>
    </location>
</feature>
<dbReference type="Proteomes" id="UP001176059">
    <property type="component" value="Unassembled WGS sequence"/>
</dbReference>
<keyword evidence="3" id="KW-1185">Reference proteome</keyword>
<reference evidence="2" key="2">
    <citation type="journal article" date="2023" name="Proc. Natl. Acad. Sci. U.S.A.">
        <title>A global phylogenomic analysis of the shiitake genus Lentinula.</title>
        <authorList>
            <person name="Sierra-Patev S."/>
            <person name="Min B."/>
            <person name="Naranjo-Ortiz M."/>
            <person name="Looney B."/>
            <person name="Konkel Z."/>
            <person name="Slot J.C."/>
            <person name="Sakamoto Y."/>
            <person name="Steenwyk J.L."/>
            <person name="Rokas A."/>
            <person name="Carro J."/>
            <person name="Camarero S."/>
            <person name="Ferreira P."/>
            <person name="Molpeceres G."/>
            <person name="Ruiz-Duenas F.J."/>
            <person name="Serrano A."/>
            <person name="Henrissat B."/>
            <person name="Drula E."/>
            <person name="Hughes K.W."/>
            <person name="Mata J.L."/>
            <person name="Ishikawa N.K."/>
            <person name="Vargas-Isla R."/>
            <person name="Ushijima S."/>
            <person name="Smith C.A."/>
            <person name="Donoghue J."/>
            <person name="Ahrendt S."/>
            <person name="Andreopoulos W."/>
            <person name="He G."/>
            <person name="LaButti K."/>
            <person name="Lipzen A."/>
            <person name="Ng V."/>
            <person name="Riley R."/>
            <person name="Sandor L."/>
            <person name="Barry K."/>
            <person name="Martinez A.T."/>
            <person name="Xiao Y."/>
            <person name="Gibbons J.G."/>
            <person name="Terashima K."/>
            <person name="Grigoriev I.V."/>
            <person name="Hibbett D."/>
        </authorList>
    </citation>
    <scope>NUCLEOTIDE SEQUENCE</scope>
    <source>
        <strain evidence="2">ET3784</strain>
    </source>
</reference>